<evidence type="ECO:0008006" key="4">
    <source>
        <dbReference type="Google" id="ProtNLM"/>
    </source>
</evidence>
<proteinExistence type="predicted"/>
<evidence type="ECO:0000313" key="2">
    <source>
        <dbReference type="EMBL" id="MFC5525318.1"/>
    </source>
</evidence>
<evidence type="ECO:0000256" key="1">
    <source>
        <dbReference type="SAM" id="SignalP"/>
    </source>
</evidence>
<protein>
    <recommendedName>
        <fullName evidence="4">PEP-CTERM protein-sorting domain-containing protein</fullName>
    </recommendedName>
</protein>
<keyword evidence="3" id="KW-1185">Reference proteome</keyword>
<feature type="chain" id="PRO_5045417689" description="PEP-CTERM protein-sorting domain-containing protein" evidence="1">
    <location>
        <begin position="25"/>
        <end position="211"/>
    </location>
</feature>
<keyword evidence="1" id="KW-0732">Signal</keyword>
<name>A0ABW0QKS2_9GAMM</name>
<organism evidence="2 3">
    <name type="scientific">Rhodanobacter ginsengisoli</name>
    <dbReference type="NCBI Taxonomy" id="418646"/>
    <lineage>
        <taxon>Bacteria</taxon>
        <taxon>Pseudomonadati</taxon>
        <taxon>Pseudomonadota</taxon>
        <taxon>Gammaproteobacteria</taxon>
        <taxon>Lysobacterales</taxon>
        <taxon>Rhodanobacteraceae</taxon>
        <taxon>Rhodanobacter</taxon>
    </lineage>
</organism>
<dbReference type="EMBL" id="JBHSNF010000001">
    <property type="protein sequence ID" value="MFC5525318.1"/>
    <property type="molecule type" value="Genomic_DNA"/>
</dbReference>
<accession>A0ABW0QKS2</accession>
<sequence length="211" mass="22643">MKMTYGAALLAAVALPLVSLDAGAVTYYWFPTTRVHESPLIAYGQIDINNEAAAKTYDFYHYSGGPADPSSPFDEIFLEGAGLTGLRPQIEAGDEVWYIYANLAFGDLMTGDMSVGTIDTTFSMSTSGSQGLWTIANFLSDDSEWGCSDPSAPCSATGYWAVDESAVPPMPVPEPDTFAAFGILVFTLLGGDAARRWRRAHRQNPGQSSLS</sequence>
<evidence type="ECO:0000313" key="3">
    <source>
        <dbReference type="Proteomes" id="UP001596114"/>
    </source>
</evidence>
<feature type="signal peptide" evidence="1">
    <location>
        <begin position="1"/>
        <end position="24"/>
    </location>
</feature>
<dbReference type="Proteomes" id="UP001596114">
    <property type="component" value="Unassembled WGS sequence"/>
</dbReference>
<reference evidence="3" key="1">
    <citation type="journal article" date="2019" name="Int. J. Syst. Evol. Microbiol.">
        <title>The Global Catalogue of Microorganisms (GCM) 10K type strain sequencing project: providing services to taxonomists for standard genome sequencing and annotation.</title>
        <authorList>
            <consortium name="The Broad Institute Genomics Platform"/>
            <consortium name="The Broad Institute Genome Sequencing Center for Infectious Disease"/>
            <person name="Wu L."/>
            <person name="Ma J."/>
        </authorList>
    </citation>
    <scope>NUCLEOTIDE SEQUENCE [LARGE SCALE GENOMIC DNA]</scope>
    <source>
        <strain evidence="3">CGMCC 1.16619</strain>
    </source>
</reference>
<dbReference type="RefSeq" id="WP_377318286.1">
    <property type="nucleotide sequence ID" value="NZ_JBHSNF010000001.1"/>
</dbReference>
<comment type="caution">
    <text evidence="2">The sequence shown here is derived from an EMBL/GenBank/DDBJ whole genome shotgun (WGS) entry which is preliminary data.</text>
</comment>
<gene>
    <name evidence="2" type="ORF">ACFPPA_06140</name>
</gene>